<name>C4R186_KOMPG</name>
<dbReference type="GO" id="GO:0006261">
    <property type="term" value="P:DNA-templated DNA replication"/>
    <property type="evidence" value="ECO:0007669"/>
    <property type="project" value="TreeGrafter"/>
</dbReference>
<dbReference type="InterPro" id="IPR009072">
    <property type="entry name" value="Histone-fold"/>
</dbReference>
<dbReference type="OMA" id="EDIHSCS"/>
<accession>C4R186</accession>
<evidence type="ECO:0000256" key="2">
    <source>
        <dbReference type="ARBA" id="ARBA00023242"/>
    </source>
</evidence>
<dbReference type="GeneID" id="8199234"/>
<comment type="subcellular location">
    <subcellularLocation>
        <location evidence="1">Nucleus</location>
    </subcellularLocation>
</comment>
<dbReference type="RefSeq" id="XP_002491540.1">
    <property type="nucleotide sequence ID" value="XM_002491495.1"/>
</dbReference>
<evidence type="ECO:0000259" key="3">
    <source>
        <dbReference type="Pfam" id="PF00808"/>
    </source>
</evidence>
<dbReference type="CDD" id="cd23645">
    <property type="entry name" value="HFD_Dpb3-like"/>
    <property type="match status" value="1"/>
</dbReference>
<keyword evidence="2" id="KW-0539">Nucleus</keyword>
<dbReference type="EMBL" id="FN392320">
    <property type="protein sequence ID" value="CAY69260.1"/>
    <property type="molecule type" value="Genomic_DNA"/>
</dbReference>
<dbReference type="KEGG" id="ppa:PAS_chr2-1_0620"/>
<keyword evidence="5" id="KW-1185">Reference proteome</keyword>
<dbReference type="InterPro" id="IPR003958">
    <property type="entry name" value="CBFA_NFYB_domain"/>
</dbReference>
<dbReference type="GO" id="GO:0008622">
    <property type="term" value="C:epsilon DNA polymerase complex"/>
    <property type="evidence" value="ECO:0007669"/>
    <property type="project" value="EnsemblFungi"/>
</dbReference>
<dbReference type="SUPFAM" id="SSF47113">
    <property type="entry name" value="Histone-fold"/>
    <property type="match status" value="1"/>
</dbReference>
<dbReference type="HOGENOM" id="CLU_045277_11_1_1"/>
<dbReference type="InParanoid" id="C4R186"/>
<dbReference type="InterPro" id="IPR050568">
    <property type="entry name" value="Transcr_DNA_Rep_Reg"/>
</dbReference>
<dbReference type="GO" id="GO:0046982">
    <property type="term" value="F:protein heterodimerization activity"/>
    <property type="evidence" value="ECO:0007669"/>
    <property type="project" value="InterPro"/>
</dbReference>
<dbReference type="GO" id="GO:0008623">
    <property type="term" value="C:CHRAC"/>
    <property type="evidence" value="ECO:0007669"/>
    <property type="project" value="TreeGrafter"/>
</dbReference>
<dbReference type="Pfam" id="PF00808">
    <property type="entry name" value="CBFD_NFYB_HMF"/>
    <property type="match status" value="1"/>
</dbReference>
<dbReference type="eggNOG" id="KOG1658">
    <property type="taxonomic scope" value="Eukaryota"/>
</dbReference>
<dbReference type="GO" id="GO:0006335">
    <property type="term" value="P:DNA replication-dependent chromatin assembly"/>
    <property type="evidence" value="ECO:0007669"/>
    <property type="project" value="EnsemblFungi"/>
</dbReference>
<reference evidence="4 5" key="1">
    <citation type="journal article" date="2009" name="Nat. Biotechnol.">
        <title>Genome sequence of the recombinant protein production host Pichia pastoris.</title>
        <authorList>
            <person name="De Schutter K."/>
            <person name="Lin Y.C."/>
            <person name="Tiels P."/>
            <person name="Van Hecke A."/>
            <person name="Glinka S."/>
            <person name="Weber-Lehmann J."/>
            <person name="Rouze P."/>
            <person name="Van de Peer Y."/>
            <person name="Callewaert N."/>
        </authorList>
    </citation>
    <scope>NUCLEOTIDE SEQUENCE [LARGE SCALE GENOMIC DNA]</scope>
    <source>
        <strain evidence="5">GS115 / ATCC 20864</strain>
    </source>
</reference>
<evidence type="ECO:0000313" key="4">
    <source>
        <dbReference type="EMBL" id="CAY69260.1"/>
    </source>
</evidence>
<dbReference type="Gene3D" id="1.10.20.10">
    <property type="entry name" value="Histone, subunit A"/>
    <property type="match status" value="1"/>
</dbReference>
<dbReference type="GO" id="GO:0031507">
    <property type="term" value="P:heterochromatin formation"/>
    <property type="evidence" value="ECO:0007669"/>
    <property type="project" value="EnsemblFungi"/>
</dbReference>
<sequence>MDSEKEIPESTLTLPISRIKKIIKMDSDHVSCSDSATYLLGVSTELFVKSFVEVASGNAKIENRKKITYQDFSKVVRTFDNLAFLNDTVPPTIKVRDLIETETAKANQA</sequence>
<dbReference type="STRING" id="644223.C4R186"/>
<dbReference type="SMR" id="C4R186"/>
<protein>
    <recommendedName>
        <fullName evidence="3">Transcription factor CBF/NF-Y/archaeal histone domain-containing protein</fullName>
    </recommendedName>
</protein>
<dbReference type="OrthoDB" id="636685at2759"/>
<dbReference type="PANTHER" id="PTHR10252:SF151">
    <property type="entry name" value="DNA POLYMERASE EPSILON NONCATALYTIC SUBUNIT"/>
    <property type="match status" value="1"/>
</dbReference>
<evidence type="ECO:0000313" key="5">
    <source>
        <dbReference type="Proteomes" id="UP000000314"/>
    </source>
</evidence>
<dbReference type="AlphaFoldDB" id="C4R186"/>
<dbReference type="PANTHER" id="PTHR10252">
    <property type="entry name" value="HISTONE-LIKE TRANSCRIPTION FACTOR CCAAT-RELATED"/>
    <property type="match status" value="1"/>
</dbReference>
<dbReference type="Proteomes" id="UP000000314">
    <property type="component" value="Chromosome 2"/>
</dbReference>
<feature type="domain" description="Transcription factor CBF/NF-Y/archaeal histone" evidence="3">
    <location>
        <begin position="13"/>
        <end position="76"/>
    </location>
</feature>
<evidence type="ECO:0000256" key="1">
    <source>
        <dbReference type="ARBA" id="ARBA00004123"/>
    </source>
</evidence>
<gene>
    <name evidence="4" type="ordered locus">PAS_chr2-1_0620</name>
</gene>
<organism evidence="4 5">
    <name type="scientific">Komagataella phaffii (strain GS115 / ATCC 20864)</name>
    <name type="common">Yeast</name>
    <name type="synonym">Pichia pastoris</name>
    <dbReference type="NCBI Taxonomy" id="644223"/>
    <lineage>
        <taxon>Eukaryota</taxon>
        <taxon>Fungi</taxon>
        <taxon>Dikarya</taxon>
        <taxon>Ascomycota</taxon>
        <taxon>Saccharomycotina</taxon>
        <taxon>Pichiomycetes</taxon>
        <taxon>Pichiales</taxon>
        <taxon>Pichiaceae</taxon>
        <taxon>Komagataella</taxon>
    </lineage>
</organism>
<proteinExistence type="predicted"/>